<evidence type="ECO:0000256" key="6">
    <source>
        <dbReference type="ARBA" id="ARBA00022822"/>
    </source>
</evidence>
<organism evidence="11 12">
    <name type="scientific">Desulfosporosinus meridiei (strain ATCC BAA-275 / DSM 13257 / KCTC 12902 / NCIMB 13706 / S10)</name>
    <dbReference type="NCBI Taxonomy" id="768704"/>
    <lineage>
        <taxon>Bacteria</taxon>
        <taxon>Bacillati</taxon>
        <taxon>Bacillota</taxon>
        <taxon>Clostridia</taxon>
        <taxon>Eubacteriales</taxon>
        <taxon>Desulfitobacteriaceae</taxon>
        <taxon>Desulfosporosinus</taxon>
    </lineage>
</organism>
<evidence type="ECO:0000256" key="5">
    <source>
        <dbReference type="ARBA" id="ARBA00022793"/>
    </source>
</evidence>
<dbReference type="GO" id="GO:0000162">
    <property type="term" value="P:L-tryptophan biosynthetic process"/>
    <property type="evidence" value="ECO:0007669"/>
    <property type="project" value="UniProtKB-UniRule"/>
</dbReference>
<keyword evidence="8 9" id="KW-0456">Lyase</keyword>
<evidence type="ECO:0000256" key="8">
    <source>
        <dbReference type="ARBA" id="ARBA00023239"/>
    </source>
</evidence>
<dbReference type="PANTHER" id="PTHR22854">
    <property type="entry name" value="TRYPTOPHAN BIOSYNTHESIS PROTEIN"/>
    <property type="match status" value="1"/>
</dbReference>
<evidence type="ECO:0000259" key="10">
    <source>
        <dbReference type="Pfam" id="PF00218"/>
    </source>
</evidence>
<dbReference type="STRING" id="768704.Desmer_1482"/>
<dbReference type="PANTHER" id="PTHR22854:SF2">
    <property type="entry name" value="INDOLE-3-GLYCEROL-PHOSPHATE SYNTHASE"/>
    <property type="match status" value="1"/>
</dbReference>
<dbReference type="InterPro" id="IPR013785">
    <property type="entry name" value="Aldolase_TIM"/>
</dbReference>
<dbReference type="UniPathway" id="UPA00035">
    <property type="reaction ID" value="UER00043"/>
</dbReference>
<dbReference type="EC" id="4.1.1.48" evidence="9"/>
<evidence type="ECO:0000256" key="2">
    <source>
        <dbReference type="ARBA" id="ARBA00004696"/>
    </source>
</evidence>
<dbReference type="eggNOG" id="COG0134">
    <property type="taxonomic scope" value="Bacteria"/>
</dbReference>
<dbReference type="KEGG" id="dmi:Desmer_1482"/>
<dbReference type="Gene3D" id="3.20.20.70">
    <property type="entry name" value="Aldolase class I"/>
    <property type="match status" value="1"/>
</dbReference>
<dbReference type="GO" id="GO:0004425">
    <property type="term" value="F:indole-3-glycerol-phosphate synthase activity"/>
    <property type="evidence" value="ECO:0007669"/>
    <property type="project" value="UniProtKB-UniRule"/>
</dbReference>
<keyword evidence="12" id="KW-1185">Reference proteome</keyword>
<evidence type="ECO:0000256" key="4">
    <source>
        <dbReference type="ARBA" id="ARBA00022605"/>
    </source>
</evidence>
<dbReference type="AlphaFoldDB" id="J7IPE0"/>
<gene>
    <name evidence="9" type="primary">trpC</name>
    <name evidence="11" type="ordered locus">Desmer_1482</name>
</gene>
<keyword evidence="5 9" id="KW-0210">Decarboxylase</keyword>
<dbReference type="HOGENOM" id="CLU_034247_2_0_9"/>
<evidence type="ECO:0000256" key="1">
    <source>
        <dbReference type="ARBA" id="ARBA00001633"/>
    </source>
</evidence>
<dbReference type="GO" id="GO:0004640">
    <property type="term" value="F:phosphoribosylanthranilate isomerase activity"/>
    <property type="evidence" value="ECO:0007669"/>
    <property type="project" value="TreeGrafter"/>
</dbReference>
<dbReference type="InterPro" id="IPR001468">
    <property type="entry name" value="Indole-3-GlycerolPSynthase_CS"/>
</dbReference>
<dbReference type="OrthoDB" id="9804217at2"/>
<dbReference type="HAMAP" id="MF_00134_B">
    <property type="entry name" value="IGPS_B"/>
    <property type="match status" value="1"/>
</dbReference>
<evidence type="ECO:0000256" key="7">
    <source>
        <dbReference type="ARBA" id="ARBA00023141"/>
    </source>
</evidence>
<accession>J7IPE0</accession>
<evidence type="ECO:0000256" key="9">
    <source>
        <dbReference type="HAMAP-Rule" id="MF_00134"/>
    </source>
</evidence>
<dbReference type="InterPro" id="IPR045186">
    <property type="entry name" value="Indole-3-glycerol_P_synth"/>
</dbReference>
<evidence type="ECO:0000313" key="12">
    <source>
        <dbReference type="Proteomes" id="UP000005262"/>
    </source>
</evidence>
<sequence length="258" mass="28599">MILDEIALYTIERVKTLRASKSFEEIREAALAIKSEKPFAFEKGLVNPDIAFICEVKKASPSKGIISGSFDYVGIAEEYEKAGANAISVLTEPKFFLGSDKYLTEIKDRVKIPLLRKDFVIDSYQIYEAKIIGAAAVLLICSLLDTNKLREYIRISDSLGLSALVETHTEAEIKSALQAGARIIGINNRNLKTFEVDLQTTISLRHLVPKEVILVSESGIQTIEDIKMLGQSKVNAVLIGEAFMRSDNKAEVMRELKG</sequence>
<reference evidence="11 12" key="1">
    <citation type="journal article" date="2012" name="J. Bacteriol.">
        <title>Complete genome sequences of Desulfosporosinus orientis DSM765T, Desulfosporosinus youngiae DSM17734T, Desulfosporosinus meridiei DSM13257T, and Desulfosporosinus acidiphilus DSM22704T.</title>
        <authorList>
            <person name="Pester M."/>
            <person name="Brambilla E."/>
            <person name="Alazard D."/>
            <person name="Rattei T."/>
            <person name="Weinmaier T."/>
            <person name="Han J."/>
            <person name="Lucas S."/>
            <person name="Lapidus A."/>
            <person name="Cheng J.F."/>
            <person name="Goodwin L."/>
            <person name="Pitluck S."/>
            <person name="Peters L."/>
            <person name="Ovchinnikova G."/>
            <person name="Teshima H."/>
            <person name="Detter J.C."/>
            <person name="Han C.S."/>
            <person name="Tapia R."/>
            <person name="Land M.L."/>
            <person name="Hauser L."/>
            <person name="Kyrpides N.C."/>
            <person name="Ivanova N.N."/>
            <person name="Pagani I."/>
            <person name="Huntmann M."/>
            <person name="Wei C.L."/>
            <person name="Davenport K.W."/>
            <person name="Daligault H."/>
            <person name="Chain P.S."/>
            <person name="Chen A."/>
            <person name="Mavromatis K."/>
            <person name="Markowitz V."/>
            <person name="Szeto E."/>
            <person name="Mikhailova N."/>
            <person name="Pati A."/>
            <person name="Wagner M."/>
            <person name="Woyke T."/>
            <person name="Ollivier B."/>
            <person name="Klenk H.P."/>
            <person name="Spring S."/>
            <person name="Loy A."/>
        </authorList>
    </citation>
    <scope>NUCLEOTIDE SEQUENCE [LARGE SCALE GENOMIC DNA]</scope>
    <source>
        <strain evidence="12">ATCC BAA-275 / DSM 13257 / NCIMB 13706 / S10</strain>
    </source>
</reference>
<keyword evidence="7 9" id="KW-0057">Aromatic amino acid biosynthesis</keyword>
<keyword evidence="6 9" id="KW-0822">Tryptophan biosynthesis</keyword>
<dbReference type="EMBL" id="CP003629">
    <property type="protein sequence ID" value="AFQ43475.1"/>
    <property type="molecule type" value="Genomic_DNA"/>
</dbReference>
<dbReference type="Proteomes" id="UP000005262">
    <property type="component" value="Chromosome"/>
</dbReference>
<proteinExistence type="inferred from homology"/>
<keyword evidence="4 9" id="KW-0028">Amino-acid biosynthesis</keyword>
<dbReference type="PROSITE" id="PS00614">
    <property type="entry name" value="IGPS"/>
    <property type="match status" value="1"/>
</dbReference>
<dbReference type="SUPFAM" id="SSF51366">
    <property type="entry name" value="Ribulose-phoshate binding barrel"/>
    <property type="match status" value="1"/>
</dbReference>
<dbReference type="CDD" id="cd00331">
    <property type="entry name" value="IGPS"/>
    <property type="match status" value="1"/>
</dbReference>
<comment type="pathway">
    <text evidence="2 9">Amino-acid biosynthesis; L-tryptophan biosynthesis; L-tryptophan from chorismate: step 4/5.</text>
</comment>
<feature type="domain" description="Indole-3-glycerol phosphate synthase" evidence="10">
    <location>
        <begin position="3"/>
        <end position="256"/>
    </location>
</feature>
<evidence type="ECO:0000256" key="3">
    <source>
        <dbReference type="ARBA" id="ARBA00008737"/>
    </source>
</evidence>
<name>J7IPE0_DESMD</name>
<dbReference type="RefSeq" id="WP_014902394.1">
    <property type="nucleotide sequence ID" value="NC_018515.1"/>
</dbReference>
<comment type="catalytic activity">
    <reaction evidence="1 9">
        <text>1-(2-carboxyphenylamino)-1-deoxy-D-ribulose 5-phosphate + H(+) = (1S,2R)-1-C-(indol-3-yl)glycerol 3-phosphate + CO2 + H2O</text>
        <dbReference type="Rhea" id="RHEA:23476"/>
        <dbReference type="ChEBI" id="CHEBI:15377"/>
        <dbReference type="ChEBI" id="CHEBI:15378"/>
        <dbReference type="ChEBI" id="CHEBI:16526"/>
        <dbReference type="ChEBI" id="CHEBI:58613"/>
        <dbReference type="ChEBI" id="CHEBI:58866"/>
        <dbReference type="EC" id="4.1.1.48"/>
    </reaction>
</comment>
<reference evidence="12" key="2">
    <citation type="submission" date="2012-08" db="EMBL/GenBank/DDBJ databases">
        <title>Finished genome of Desulfosporosinus meridiei DSM 13257.</title>
        <authorList>
            <person name="Huntemann M."/>
            <person name="Wei C.-L."/>
            <person name="Han J."/>
            <person name="Detter J.C."/>
            <person name="Han C."/>
            <person name="Davenport K."/>
            <person name="Daligault H."/>
            <person name="Erkkila T."/>
            <person name="Gu W."/>
            <person name="Munk A.C.C."/>
            <person name="Teshima H."/>
            <person name="Xu Y."/>
            <person name="Chain P."/>
            <person name="Tapia R."/>
            <person name="Chen A."/>
            <person name="Krypides N."/>
            <person name="Mavromatis K."/>
            <person name="Markowitz V."/>
            <person name="Szeto E."/>
            <person name="Ivanova N."/>
            <person name="Mikhailova N."/>
            <person name="Ovchinnikova G."/>
            <person name="Pagani I."/>
            <person name="Pati A."/>
            <person name="Goodwin L."/>
            <person name="Peters L."/>
            <person name="Pitluck S."/>
            <person name="Woyke T."/>
            <person name="Pester M."/>
            <person name="Spring S."/>
            <person name="Ollivier B."/>
            <person name="Rattei T."/>
            <person name="Klenk H.-P."/>
            <person name="Wagner M."/>
            <person name="Loy A."/>
        </authorList>
    </citation>
    <scope>NUCLEOTIDE SEQUENCE [LARGE SCALE GENOMIC DNA]</scope>
    <source>
        <strain evidence="12">ATCC BAA-275 / DSM 13257 / NCIMB 13706 / S10</strain>
    </source>
</reference>
<dbReference type="InterPro" id="IPR011060">
    <property type="entry name" value="RibuloseP-bd_barrel"/>
</dbReference>
<dbReference type="Pfam" id="PF00218">
    <property type="entry name" value="IGPS"/>
    <property type="match status" value="1"/>
</dbReference>
<dbReference type="NCBIfam" id="NF001377">
    <property type="entry name" value="PRK00278.2-4"/>
    <property type="match status" value="1"/>
</dbReference>
<comment type="similarity">
    <text evidence="3 9">Belongs to the TrpC family.</text>
</comment>
<evidence type="ECO:0000313" key="11">
    <source>
        <dbReference type="EMBL" id="AFQ43475.1"/>
    </source>
</evidence>
<dbReference type="FunFam" id="3.20.20.70:FF:000024">
    <property type="entry name" value="Indole-3-glycerol phosphate synthase"/>
    <property type="match status" value="1"/>
</dbReference>
<dbReference type="InterPro" id="IPR013798">
    <property type="entry name" value="Indole-3-glycerol_P_synth_dom"/>
</dbReference>
<protein>
    <recommendedName>
        <fullName evidence="9">Indole-3-glycerol phosphate synthase</fullName>
        <shortName evidence="9">IGPS</shortName>
        <ecNumber evidence="9">4.1.1.48</ecNumber>
    </recommendedName>
</protein>